<feature type="transmembrane region" description="Helical" evidence="1">
    <location>
        <begin position="88"/>
        <end position="108"/>
    </location>
</feature>
<feature type="transmembrane region" description="Helical" evidence="1">
    <location>
        <begin position="128"/>
        <end position="153"/>
    </location>
</feature>
<dbReference type="Proteomes" id="UP000034835">
    <property type="component" value="Unassembled WGS sequence"/>
</dbReference>
<reference evidence="2 3" key="1">
    <citation type="journal article" date="2015" name="Nature">
        <title>rRNA introns, odd ribosomes, and small enigmatic genomes across a large radiation of phyla.</title>
        <authorList>
            <person name="Brown C.T."/>
            <person name="Hug L.A."/>
            <person name="Thomas B.C."/>
            <person name="Sharon I."/>
            <person name="Castelle C.J."/>
            <person name="Singh A."/>
            <person name="Wilkins M.J."/>
            <person name="Williams K.H."/>
            <person name="Banfield J.F."/>
        </authorList>
    </citation>
    <scope>NUCLEOTIDE SEQUENCE [LARGE SCALE GENOMIC DNA]</scope>
</reference>
<gene>
    <name evidence="2" type="ORF">UW68_C0040G0003</name>
</gene>
<evidence type="ECO:0000313" key="2">
    <source>
        <dbReference type="EMBL" id="KKT72321.1"/>
    </source>
</evidence>
<keyword evidence="1" id="KW-0812">Transmembrane</keyword>
<sequence>MTILASLASLIIISIVYVKISRHSIGIIRCLGRWRNGRRTVFRTLRSNPWGFKSPPAHIIEFAIILVESKFTIGGTVKNRLREFFGRALWVIIPLLVLGSCGGLSYLVWQALGTTVQQIVLGFITVAVFWQCILPLFGLLLLFAIIVGLAIWLQN</sequence>
<feature type="transmembrane region" description="Helical" evidence="1">
    <location>
        <begin position="6"/>
        <end position="25"/>
    </location>
</feature>
<keyword evidence="1" id="KW-1133">Transmembrane helix</keyword>
<comment type="caution">
    <text evidence="2">The sequence shown here is derived from an EMBL/GenBank/DDBJ whole genome shotgun (WGS) entry which is preliminary data.</text>
</comment>
<protein>
    <submittedName>
        <fullName evidence="2">Uncharacterized protein</fullName>
    </submittedName>
</protein>
<name>A0A0G1JL85_9BACT</name>
<dbReference type="EMBL" id="LCJG01000040">
    <property type="protein sequence ID" value="KKT72321.1"/>
    <property type="molecule type" value="Genomic_DNA"/>
</dbReference>
<keyword evidence="1" id="KW-0472">Membrane</keyword>
<dbReference type="STRING" id="1618384.UW68_C0040G0003"/>
<proteinExistence type="predicted"/>
<organism evidence="2 3">
    <name type="scientific">Candidatus Collierbacteria bacterium GW2011_GWB1_44_6</name>
    <dbReference type="NCBI Taxonomy" id="1618384"/>
    <lineage>
        <taxon>Bacteria</taxon>
        <taxon>Candidatus Collieribacteriota</taxon>
    </lineage>
</organism>
<accession>A0A0G1JL85</accession>
<evidence type="ECO:0000313" key="3">
    <source>
        <dbReference type="Proteomes" id="UP000034835"/>
    </source>
</evidence>
<evidence type="ECO:0000256" key="1">
    <source>
        <dbReference type="SAM" id="Phobius"/>
    </source>
</evidence>
<dbReference type="AlphaFoldDB" id="A0A0G1JL85"/>